<dbReference type="Gene3D" id="1.20.1250.20">
    <property type="entry name" value="MFS general substrate transporter like domains"/>
    <property type="match status" value="1"/>
</dbReference>
<feature type="transmembrane region" description="Helical" evidence="7">
    <location>
        <begin position="80"/>
        <end position="101"/>
    </location>
</feature>
<name>A0A0N1HTA6_9EURO</name>
<evidence type="ECO:0000256" key="6">
    <source>
        <dbReference type="SAM" id="MobiDB-lite"/>
    </source>
</evidence>
<dbReference type="PROSITE" id="PS50850">
    <property type="entry name" value="MFS"/>
    <property type="match status" value="1"/>
</dbReference>
<organism evidence="9 10">
    <name type="scientific">Cyphellophora attinorum</name>
    <dbReference type="NCBI Taxonomy" id="1664694"/>
    <lineage>
        <taxon>Eukaryota</taxon>
        <taxon>Fungi</taxon>
        <taxon>Dikarya</taxon>
        <taxon>Ascomycota</taxon>
        <taxon>Pezizomycotina</taxon>
        <taxon>Eurotiomycetes</taxon>
        <taxon>Chaetothyriomycetidae</taxon>
        <taxon>Chaetothyriales</taxon>
        <taxon>Cyphellophoraceae</taxon>
        <taxon>Cyphellophora</taxon>
    </lineage>
</organism>
<evidence type="ECO:0000313" key="10">
    <source>
        <dbReference type="Proteomes" id="UP000038010"/>
    </source>
</evidence>
<dbReference type="InterPro" id="IPR011701">
    <property type="entry name" value="MFS"/>
</dbReference>
<sequence length="551" mass="60119">MAPSTIAEPSTPEVFPEELPPRPPPTASTSPANWTPLQRHLLTAHLSLSSLLSLSCASAPSPLLPRLSILLSNPSPPSPVLTLLTMTIYFLSLGLSPLCFAPLSEHPGIGRRPILLGSLGIFTLANALTAITGSSGKPILGLILTMRFLAGWGAGTSVVLSAPVMRDLYPKEENRGKGLALVGGAVYLGPALGPLFGGVVGERVGWRWVFWIMALFGAALLASGWFLVRESSAAKIEYLKVQREKEEAAAFKVRWRKERLLGVRYFTLRDGKVVMDKGTVPDDLEPPTRLPSGLSTIAPTAGSDHIEKAQIRLGQALLRPIRLFCTRPILTLIALLNGMHFGIYCIVLSTFATLYSERYHQSESSASLHYMAIALGASIAVQVSGRLMDLLHRRLKARYAARQTDKKAQEFRMPLGALATVIVPIGLTWYGWAAERHAHWIVVDIAVVFWTIGTFALAQVWLAYTVDEFGPFAASASAASKFWGYLAGFLFPLFSPLLYERLGYGVGNTVLAVLFLAIAWPVPILLWLYGPRVRALTWGRSLISEEENSRQ</sequence>
<dbReference type="Proteomes" id="UP000038010">
    <property type="component" value="Unassembled WGS sequence"/>
</dbReference>
<feature type="transmembrane region" description="Helical" evidence="7">
    <location>
        <begin position="176"/>
        <end position="196"/>
    </location>
</feature>
<comment type="caution">
    <text evidence="9">The sequence shown here is derived from an EMBL/GenBank/DDBJ whole genome shotgun (WGS) entry which is preliminary data.</text>
</comment>
<keyword evidence="4 7" id="KW-1133">Transmembrane helix</keyword>
<evidence type="ECO:0000259" key="8">
    <source>
        <dbReference type="PROSITE" id="PS50850"/>
    </source>
</evidence>
<dbReference type="GeneID" id="28735390"/>
<dbReference type="OrthoDB" id="6770063at2759"/>
<evidence type="ECO:0000256" key="3">
    <source>
        <dbReference type="ARBA" id="ARBA00022692"/>
    </source>
</evidence>
<keyword evidence="5 7" id="KW-0472">Membrane</keyword>
<comment type="subcellular location">
    <subcellularLocation>
        <location evidence="1">Membrane</location>
        <topology evidence="1">Multi-pass membrane protein</topology>
    </subcellularLocation>
</comment>
<keyword evidence="3 7" id="KW-0812">Transmembrane</keyword>
<feature type="transmembrane region" description="Helical" evidence="7">
    <location>
        <begin position="329"/>
        <end position="355"/>
    </location>
</feature>
<feature type="transmembrane region" description="Helical" evidence="7">
    <location>
        <begin position="208"/>
        <end position="228"/>
    </location>
</feature>
<keyword evidence="10" id="KW-1185">Reference proteome</keyword>
<feature type="transmembrane region" description="Helical" evidence="7">
    <location>
        <begin position="139"/>
        <end position="164"/>
    </location>
</feature>
<feature type="transmembrane region" description="Helical" evidence="7">
    <location>
        <begin position="113"/>
        <end position="133"/>
    </location>
</feature>
<feature type="transmembrane region" description="Helical" evidence="7">
    <location>
        <begin position="482"/>
        <end position="499"/>
    </location>
</feature>
<dbReference type="SUPFAM" id="SSF103473">
    <property type="entry name" value="MFS general substrate transporter"/>
    <property type="match status" value="1"/>
</dbReference>
<evidence type="ECO:0000256" key="1">
    <source>
        <dbReference type="ARBA" id="ARBA00004141"/>
    </source>
</evidence>
<dbReference type="AlphaFoldDB" id="A0A0N1HTA6"/>
<keyword evidence="2" id="KW-0813">Transport</keyword>
<dbReference type="PANTHER" id="PTHR23502">
    <property type="entry name" value="MAJOR FACILITATOR SUPERFAMILY"/>
    <property type="match status" value="1"/>
</dbReference>
<evidence type="ECO:0000256" key="7">
    <source>
        <dbReference type="SAM" id="Phobius"/>
    </source>
</evidence>
<feature type="transmembrane region" description="Helical" evidence="7">
    <location>
        <begin position="438"/>
        <end position="462"/>
    </location>
</feature>
<dbReference type="VEuPathDB" id="FungiDB:AB675_3459"/>
<dbReference type="EMBL" id="LFJN01000014">
    <property type="protein sequence ID" value="KPI39687.1"/>
    <property type="molecule type" value="Genomic_DNA"/>
</dbReference>
<dbReference type="Pfam" id="PF07690">
    <property type="entry name" value="MFS_1"/>
    <property type="match status" value="1"/>
</dbReference>
<feature type="domain" description="Major facilitator superfamily (MFS) profile" evidence="8">
    <location>
        <begin position="42"/>
        <end position="534"/>
    </location>
</feature>
<evidence type="ECO:0000256" key="4">
    <source>
        <dbReference type="ARBA" id="ARBA00022989"/>
    </source>
</evidence>
<feature type="transmembrane region" description="Helical" evidence="7">
    <location>
        <begin position="511"/>
        <end position="530"/>
    </location>
</feature>
<proteinExistence type="predicted"/>
<feature type="transmembrane region" description="Helical" evidence="7">
    <location>
        <begin position="367"/>
        <end position="391"/>
    </location>
</feature>
<feature type="region of interest" description="Disordered" evidence="6">
    <location>
        <begin position="1"/>
        <end position="33"/>
    </location>
</feature>
<dbReference type="RefSeq" id="XP_017999650.1">
    <property type="nucleotide sequence ID" value="XM_018143510.1"/>
</dbReference>
<evidence type="ECO:0000313" key="9">
    <source>
        <dbReference type="EMBL" id="KPI39687.1"/>
    </source>
</evidence>
<evidence type="ECO:0000256" key="2">
    <source>
        <dbReference type="ARBA" id="ARBA00022448"/>
    </source>
</evidence>
<accession>A0A0N1HTA6</accession>
<dbReference type="GO" id="GO:0005886">
    <property type="term" value="C:plasma membrane"/>
    <property type="evidence" value="ECO:0007669"/>
    <property type="project" value="TreeGrafter"/>
</dbReference>
<reference evidence="9 10" key="1">
    <citation type="submission" date="2015-06" db="EMBL/GenBank/DDBJ databases">
        <title>Draft genome of the ant-associated black yeast Phialophora attae CBS 131958.</title>
        <authorList>
            <person name="Moreno L.F."/>
            <person name="Stielow B.J."/>
            <person name="de Hoog S."/>
            <person name="Vicente V.A."/>
            <person name="Weiss V.A."/>
            <person name="de Vries M."/>
            <person name="Cruz L.M."/>
            <person name="Souza E.M."/>
        </authorList>
    </citation>
    <scope>NUCLEOTIDE SEQUENCE [LARGE SCALE GENOMIC DNA]</scope>
    <source>
        <strain evidence="9 10">CBS 131958</strain>
    </source>
</reference>
<feature type="transmembrane region" description="Helical" evidence="7">
    <location>
        <begin position="411"/>
        <end position="432"/>
    </location>
</feature>
<dbReference type="PANTHER" id="PTHR23502:SF132">
    <property type="entry name" value="POLYAMINE TRANSPORTER 2-RELATED"/>
    <property type="match status" value="1"/>
</dbReference>
<gene>
    <name evidence="9" type="ORF">AB675_3459</name>
</gene>
<dbReference type="InterPro" id="IPR036259">
    <property type="entry name" value="MFS_trans_sf"/>
</dbReference>
<dbReference type="GO" id="GO:0022857">
    <property type="term" value="F:transmembrane transporter activity"/>
    <property type="evidence" value="ECO:0007669"/>
    <property type="project" value="InterPro"/>
</dbReference>
<evidence type="ECO:0000256" key="5">
    <source>
        <dbReference type="ARBA" id="ARBA00023136"/>
    </source>
</evidence>
<dbReference type="STRING" id="1664694.A0A0N1HTA6"/>
<protein>
    <submittedName>
        <fullName evidence="9">Putative transporter</fullName>
    </submittedName>
</protein>
<dbReference type="InterPro" id="IPR020846">
    <property type="entry name" value="MFS_dom"/>
</dbReference>